<sequence length="65" mass="7301">MATATVLGAESPNRWRYLNNILNRRGPYTDEAFTPGDEPKAFLADAKILVMYVCSNSLKRGMDLH</sequence>
<evidence type="ECO:0000313" key="2">
    <source>
        <dbReference type="Proteomes" id="UP001375240"/>
    </source>
</evidence>
<keyword evidence="2" id="KW-1185">Reference proteome</keyword>
<evidence type="ECO:0000313" key="1">
    <source>
        <dbReference type="EMBL" id="KAK6332792.1"/>
    </source>
</evidence>
<accession>A0AAV9U4C7</accession>
<gene>
    <name evidence="1" type="ORF">TWF696_002815</name>
</gene>
<dbReference type="EMBL" id="JAVHNQ010000014">
    <property type="protein sequence ID" value="KAK6332792.1"/>
    <property type="molecule type" value="Genomic_DNA"/>
</dbReference>
<organism evidence="1 2">
    <name type="scientific">Orbilia brochopaga</name>
    <dbReference type="NCBI Taxonomy" id="3140254"/>
    <lineage>
        <taxon>Eukaryota</taxon>
        <taxon>Fungi</taxon>
        <taxon>Dikarya</taxon>
        <taxon>Ascomycota</taxon>
        <taxon>Pezizomycotina</taxon>
        <taxon>Orbiliomycetes</taxon>
        <taxon>Orbiliales</taxon>
        <taxon>Orbiliaceae</taxon>
        <taxon>Orbilia</taxon>
    </lineage>
</organism>
<proteinExistence type="predicted"/>
<dbReference type="AlphaFoldDB" id="A0AAV9U4C7"/>
<dbReference type="Proteomes" id="UP001375240">
    <property type="component" value="Unassembled WGS sequence"/>
</dbReference>
<protein>
    <submittedName>
        <fullName evidence="1">Uncharacterized protein</fullName>
    </submittedName>
</protein>
<comment type="caution">
    <text evidence="1">The sequence shown here is derived from an EMBL/GenBank/DDBJ whole genome shotgun (WGS) entry which is preliminary data.</text>
</comment>
<name>A0AAV9U4C7_9PEZI</name>
<reference evidence="1 2" key="1">
    <citation type="submission" date="2019-10" db="EMBL/GenBank/DDBJ databases">
        <authorList>
            <person name="Palmer J.M."/>
        </authorList>
    </citation>
    <scope>NUCLEOTIDE SEQUENCE [LARGE SCALE GENOMIC DNA]</scope>
    <source>
        <strain evidence="1 2">TWF696</strain>
    </source>
</reference>